<dbReference type="OrthoDB" id="2349068at2759"/>
<evidence type="ECO:0000313" key="4">
    <source>
        <dbReference type="EMBL" id="ODV96519.1"/>
    </source>
</evidence>
<keyword evidence="1" id="KW-0285">Flavoprotein</keyword>
<dbReference type="GO" id="GO:0018580">
    <property type="term" value="F:nitronate monooxygenase activity"/>
    <property type="evidence" value="ECO:0007669"/>
    <property type="project" value="InterPro"/>
</dbReference>
<evidence type="ECO:0000256" key="3">
    <source>
        <dbReference type="ARBA" id="ARBA00023002"/>
    </source>
</evidence>
<dbReference type="SUPFAM" id="SSF51412">
    <property type="entry name" value="Inosine monophosphate dehydrogenase (IMPDH)"/>
    <property type="match status" value="1"/>
</dbReference>
<dbReference type="PANTHER" id="PTHR32332">
    <property type="entry name" value="2-NITROPROPANE DIOXYGENASE"/>
    <property type="match status" value="1"/>
</dbReference>
<organism evidence="4 5">
    <name type="scientific">Pachysolen tannophilus NRRL Y-2460</name>
    <dbReference type="NCBI Taxonomy" id="669874"/>
    <lineage>
        <taxon>Eukaryota</taxon>
        <taxon>Fungi</taxon>
        <taxon>Dikarya</taxon>
        <taxon>Ascomycota</taxon>
        <taxon>Saccharomycotina</taxon>
        <taxon>Pichiomycetes</taxon>
        <taxon>Pachysolenaceae</taxon>
        <taxon>Pachysolen</taxon>
    </lineage>
</organism>
<evidence type="ECO:0000313" key="5">
    <source>
        <dbReference type="Proteomes" id="UP000094236"/>
    </source>
</evidence>
<keyword evidence="5" id="KW-1185">Reference proteome</keyword>
<keyword evidence="3" id="KW-0560">Oxidoreductase</keyword>
<dbReference type="CDD" id="cd04730">
    <property type="entry name" value="NPD_like"/>
    <property type="match status" value="1"/>
</dbReference>
<dbReference type="InterPro" id="IPR004136">
    <property type="entry name" value="NMO"/>
</dbReference>
<gene>
    <name evidence="4" type="ORF">PACTADRAFT_49849</name>
</gene>
<dbReference type="STRING" id="669874.A0A1E4TXR2"/>
<dbReference type="InterPro" id="IPR013785">
    <property type="entry name" value="Aldolase_TIM"/>
</dbReference>
<name>A0A1E4TXR2_PACTA</name>
<reference evidence="5" key="1">
    <citation type="submission" date="2016-05" db="EMBL/GenBank/DDBJ databases">
        <title>Comparative genomics of biotechnologically important yeasts.</title>
        <authorList>
            <consortium name="DOE Joint Genome Institute"/>
            <person name="Riley R."/>
            <person name="Haridas S."/>
            <person name="Wolfe K.H."/>
            <person name="Lopes M.R."/>
            <person name="Hittinger C.T."/>
            <person name="Goker M."/>
            <person name="Salamov A."/>
            <person name="Wisecaver J."/>
            <person name="Long T.M."/>
            <person name="Aerts A.L."/>
            <person name="Barry K."/>
            <person name="Choi C."/>
            <person name="Clum A."/>
            <person name="Coughlan A.Y."/>
            <person name="Deshpande S."/>
            <person name="Douglass A.P."/>
            <person name="Hanson S.J."/>
            <person name="Klenk H.-P."/>
            <person name="Labutti K."/>
            <person name="Lapidus A."/>
            <person name="Lindquist E."/>
            <person name="Lipzen A."/>
            <person name="Meier-Kolthoff J.P."/>
            <person name="Ohm R.A."/>
            <person name="Otillar R.P."/>
            <person name="Pangilinan J."/>
            <person name="Peng Y."/>
            <person name="Rokas A."/>
            <person name="Rosa C.A."/>
            <person name="Scheuner C."/>
            <person name="Sibirny A.A."/>
            <person name="Slot J.C."/>
            <person name="Stielow J.B."/>
            <person name="Sun H."/>
            <person name="Kurtzman C.P."/>
            <person name="Blackwell M."/>
            <person name="Grigoriev I.V."/>
            <person name="Jeffries T.W."/>
        </authorList>
    </citation>
    <scope>NUCLEOTIDE SEQUENCE [LARGE SCALE GENOMIC DNA]</scope>
    <source>
        <strain evidence="5">NRRL Y-2460</strain>
    </source>
</reference>
<dbReference type="Pfam" id="PF03060">
    <property type="entry name" value="NMO"/>
    <property type="match status" value="1"/>
</dbReference>
<dbReference type="Gene3D" id="3.20.20.70">
    <property type="entry name" value="Aldolase class I"/>
    <property type="match status" value="1"/>
</dbReference>
<dbReference type="Proteomes" id="UP000094236">
    <property type="component" value="Unassembled WGS sequence"/>
</dbReference>
<dbReference type="PANTHER" id="PTHR32332:SF34">
    <property type="entry name" value="2-NITROPROPANE DIOXYGENASE FAMILY, PUTATIVE-RELATED"/>
    <property type="match status" value="1"/>
</dbReference>
<evidence type="ECO:0000256" key="2">
    <source>
        <dbReference type="ARBA" id="ARBA00022643"/>
    </source>
</evidence>
<proteinExistence type="predicted"/>
<evidence type="ECO:0000256" key="1">
    <source>
        <dbReference type="ARBA" id="ARBA00022630"/>
    </source>
</evidence>
<sequence length="357" mass="38466">MTPNEDANLIQELFPWVSTPPIISAPMRGVSGPELAVEVSKAGGLGFIGPGLTESSLELNLIQAEKLVAGISQFQKLDVLPIGVGFIVWDSVLEVALNVILKYRPSAVWLFAAREGQKDFDLWINKLNEVSPATKIFIQLGSVTQAIEAFKSKSRPDLIVVQGSDAGGHGLKKGCGLIPLLLEIRDKLDELSYSLKIPKLPLIAAGGIAEGRGVAASLILGASGVAMGTRFLASNESLVAQGYKNALIEAEDGGQNTKRTFLFDQLRGTTGWPKDYNGRSVINQSVRDDELNSIPFEENKKLYEEALAKGDQGWGFENGRLTTFAGAEVGLIKKIEPAAQLVFKVREDAIKCLHIAL</sequence>
<accession>A0A1E4TXR2</accession>
<dbReference type="AlphaFoldDB" id="A0A1E4TXR2"/>
<protein>
    <submittedName>
        <fullName evidence="4">Uncharacterized protein</fullName>
    </submittedName>
</protein>
<keyword evidence="2" id="KW-0288">FMN</keyword>
<dbReference type="EMBL" id="KV454013">
    <property type="protein sequence ID" value="ODV96519.1"/>
    <property type="molecule type" value="Genomic_DNA"/>
</dbReference>